<proteinExistence type="predicted"/>
<dbReference type="Proteomes" id="UP000295814">
    <property type="component" value="Unassembled WGS sequence"/>
</dbReference>
<name>A0A562YG96_9FLAO</name>
<feature type="chain" id="PRO_5022850881" description="T9SS type A sorting domain-containing protein" evidence="1">
    <location>
        <begin position="26"/>
        <end position="194"/>
    </location>
</feature>
<accession>A0A562YG96</accession>
<dbReference type="RefSeq" id="WP_133355773.1">
    <property type="nucleotide sequence ID" value="NZ_SMZJ02000002.1"/>
</dbReference>
<reference evidence="2 3" key="1">
    <citation type="submission" date="2019-07" db="EMBL/GenBank/DDBJ databases">
        <title>Seonamhaeicola sp. W255 draft genome.</title>
        <authorList>
            <person name="Zhang X.-Y."/>
            <person name="Zhang R."/>
            <person name="Zhong Y.-L."/>
            <person name="Du Z.-J."/>
        </authorList>
    </citation>
    <scope>NUCLEOTIDE SEQUENCE [LARGE SCALE GENOMIC DNA]</scope>
    <source>
        <strain evidence="2 3">W255</strain>
    </source>
</reference>
<comment type="caution">
    <text evidence="2">The sequence shown here is derived from an EMBL/GenBank/DDBJ whole genome shotgun (WGS) entry which is preliminary data.</text>
</comment>
<dbReference type="OrthoDB" id="1122048at2"/>
<evidence type="ECO:0000256" key="1">
    <source>
        <dbReference type="SAM" id="SignalP"/>
    </source>
</evidence>
<evidence type="ECO:0000313" key="3">
    <source>
        <dbReference type="Proteomes" id="UP000295814"/>
    </source>
</evidence>
<protein>
    <recommendedName>
        <fullName evidence="4">T9SS type A sorting domain-containing protein</fullName>
    </recommendedName>
</protein>
<feature type="signal peptide" evidence="1">
    <location>
        <begin position="1"/>
        <end position="25"/>
    </location>
</feature>
<evidence type="ECO:0008006" key="4">
    <source>
        <dbReference type="Google" id="ProtNLM"/>
    </source>
</evidence>
<keyword evidence="3" id="KW-1185">Reference proteome</keyword>
<evidence type="ECO:0000313" key="2">
    <source>
        <dbReference type="EMBL" id="TWO33903.1"/>
    </source>
</evidence>
<organism evidence="2 3">
    <name type="scientific">Seonamhaeicola sediminis</name>
    <dbReference type="NCBI Taxonomy" id="2528206"/>
    <lineage>
        <taxon>Bacteria</taxon>
        <taxon>Pseudomonadati</taxon>
        <taxon>Bacteroidota</taxon>
        <taxon>Flavobacteriia</taxon>
        <taxon>Flavobacteriales</taxon>
        <taxon>Flavobacteriaceae</taxon>
    </lineage>
</organism>
<dbReference type="EMBL" id="SMZJ02000002">
    <property type="protein sequence ID" value="TWO33903.1"/>
    <property type="molecule type" value="Genomic_DNA"/>
</dbReference>
<gene>
    <name evidence="2" type="ORF">E1J38_003775</name>
</gene>
<sequence length="194" mass="22011">MKNVFSNTKKGILMVAMMATVMGFANDGELIVKDAKRTSLTFKNVKEGNSLTIKDANGLTLYKELIKKSGVYSKGFDLRALPDGIYFFELEKDVEIKTIPFSVSHNKVTFNKESETLYNKPIVVVKKDMLYITKIDSNYEPFTISLFGKNSGELLYTETVTNTCVIEKVYKLKAGNYKLVLNSNNKYFTKFINN</sequence>
<keyword evidence="1" id="KW-0732">Signal</keyword>
<dbReference type="AlphaFoldDB" id="A0A562YG96"/>